<evidence type="ECO:0000313" key="2">
    <source>
        <dbReference type="EMBL" id="KAK9687014.1"/>
    </source>
</evidence>
<sequence>MGAAVQNNNNNSKARVMKRNGFVRGRKIQRRGANNQPPSLLSQPMRRPPFPPGRMPPPPGMRPMGPGPVHGMRPPPMRGMLPPNRMGPGPRGPPFGMRLPPPPPPHGMRPPPRMRPLPPGIMRPMMPPPPMMGPGGIGPRGFRPGPPPPLMPPNKMRKPWVTEQIKSEFNKKEELLKHAKNTQNPGDWSTYREQREKCNRIYTTSRMEYIGQHPEEDVNKIMAEANKVLVSQNKNSNGQVT</sequence>
<protein>
    <submittedName>
        <fullName evidence="2">Uncharacterized protein</fullName>
    </submittedName>
</protein>
<evidence type="ECO:0000313" key="3">
    <source>
        <dbReference type="Proteomes" id="UP001458880"/>
    </source>
</evidence>
<feature type="compositionally biased region" description="Low complexity" evidence="1">
    <location>
        <begin position="62"/>
        <end position="76"/>
    </location>
</feature>
<feature type="compositionally biased region" description="Pro residues" evidence="1">
    <location>
        <begin position="46"/>
        <end position="61"/>
    </location>
</feature>
<feature type="compositionally biased region" description="Polar residues" evidence="1">
    <location>
        <begin position="32"/>
        <end position="42"/>
    </location>
</feature>
<comment type="caution">
    <text evidence="2">The sequence shown here is derived from an EMBL/GenBank/DDBJ whole genome shotgun (WGS) entry which is preliminary data.</text>
</comment>
<name>A0AAW1ICM6_POPJA</name>
<gene>
    <name evidence="2" type="ORF">QE152_g36760</name>
</gene>
<keyword evidence="3" id="KW-1185">Reference proteome</keyword>
<dbReference type="Proteomes" id="UP001458880">
    <property type="component" value="Unassembled WGS sequence"/>
</dbReference>
<dbReference type="AlphaFoldDB" id="A0AAW1ICM6"/>
<accession>A0AAW1ICM6</accession>
<proteinExistence type="predicted"/>
<feature type="compositionally biased region" description="Polar residues" evidence="1">
    <location>
        <begin position="1"/>
        <end position="13"/>
    </location>
</feature>
<organism evidence="2 3">
    <name type="scientific">Popillia japonica</name>
    <name type="common">Japanese beetle</name>
    <dbReference type="NCBI Taxonomy" id="7064"/>
    <lineage>
        <taxon>Eukaryota</taxon>
        <taxon>Metazoa</taxon>
        <taxon>Ecdysozoa</taxon>
        <taxon>Arthropoda</taxon>
        <taxon>Hexapoda</taxon>
        <taxon>Insecta</taxon>
        <taxon>Pterygota</taxon>
        <taxon>Neoptera</taxon>
        <taxon>Endopterygota</taxon>
        <taxon>Coleoptera</taxon>
        <taxon>Polyphaga</taxon>
        <taxon>Scarabaeiformia</taxon>
        <taxon>Scarabaeidae</taxon>
        <taxon>Rutelinae</taxon>
        <taxon>Popillia</taxon>
    </lineage>
</organism>
<dbReference type="EMBL" id="JASPKY010000667">
    <property type="protein sequence ID" value="KAK9687014.1"/>
    <property type="molecule type" value="Genomic_DNA"/>
</dbReference>
<reference evidence="2 3" key="1">
    <citation type="journal article" date="2024" name="BMC Genomics">
        <title>De novo assembly and annotation of Popillia japonica's genome with initial clues to its potential as an invasive pest.</title>
        <authorList>
            <person name="Cucini C."/>
            <person name="Boschi S."/>
            <person name="Funari R."/>
            <person name="Cardaioli E."/>
            <person name="Iannotti N."/>
            <person name="Marturano G."/>
            <person name="Paoli F."/>
            <person name="Bruttini M."/>
            <person name="Carapelli A."/>
            <person name="Frati F."/>
            <person name="Nardi F."/>
        </authorList>
    </citation>
    <scope>NUCLEOTIDE SEQUENCE [LARGE SCALE GENOMIC DNA]</scope>
    <source>
        <strain evidence="2">DMR45628</strain>
    </source>
</reference>
<feature type="region of interest" description="Disordered" evidence="1">
    <location>
        <begin position="1"/>
        <end position="76"/>
    </location>
</feature>
<evidence type="ECO:0000256" key="1">
    <source>
        <dbReference type="SAM" id="MobiDB-lite"/>
    </source>
</evidence>